<name>A0A2W5QLC4_RHOSU</name>
<organism evidence="3 4">
    <name type="scientific">Rhodovulum sulfidophilum</name>
    <name type="common">Rhodobacter sulfidophilus</name>
    <dbReference type="NCBI Taxonomy" id="35806"/>
    <lineage>
        <taxon>Bacteria</taxon>
        <taxon>Pseudomonadati</taxon>
        <taxon>Pseudomonadota</taxon>
        <taxon>Alphaproteobacteria</taxon>
        <taxon>Rhodobacterales</taxon>
        <taxon>Paracoccaceae</taxon>
        <taxon>Rhodovulum</taxon>
    </lineage>
</organism>
<accession>A0A2W5QLC4</accession>
<dbReference type="InterPro" id="IPR036761">
    <property type="entry name" value="TTHA0802/YceI-like_sf"/>
</dbReference>
<comment type="caution">
    <text evidence="3">The sequence shown here is derived from an EMBL/GenBank/DDBJ whole genome shotgun (WGS) entry which is preliminary data.</text>
</comment>
<evidence type="ECO:0000256" key="1">
    <source>
        <dbReference type="SAM" id="MobiDB-lite"/>
    </source>
</evidence>
<dbReference type="Gene3D" id="2.40.128.110">
    <property type="entry name" value="Lipid/polyisoprenoid-binding, YceI-like"/>
    <property type="match status" value="1"/>
</dbReference>
<sequence length="228" mass="24267">MRGARRGATAGGADHMARRPRRRCYAPRGRPDMLARRLCRSGPMRAGLLALFLAFPAPLLAASWRLDPASTVSVEVPWHGGGVEVRFPDLAGTVQFDERAPETARATITAGTAGATTGVALVDALVRSEGYLDAARYPSITFELDRLRQLSKSTAAVEGRLTLRGQTRPVSFTATVFRYGPDPDARGRFAAGFDIAGSVDRTEFGSTAGAPDVGTVLPVAIHLLMTSD</sequence>
<dbReference type="Pfam" id="PF04264">
    <property type="entry name" value="YceI"/>
    <property type="match status" value="1"/>
</dbReference>
<proteinExistence type="predicted"/>
<dbReference type="EMBL" id="QFPW01000001">
    <property type="protein sequence ID" value="PZQ52330.1"/>
    <property type="molecule type" value="Genomic_DNA"/>
</dbReference>
<dbReference type="SUPFAM" id="SSF101874">
    <property type="entry name" value="YceI-like"/>
    <property type="match status" value="1"/>
</dbReference>
<evidence type="ECO:0000313" key="3">
    <source>
        <dbReference type="EMBL" id="PZQ52330.1"/>
    </source>
</evidence>
<feature type="domain" description="Lipid/polyisoprenoid-binding YceI-like" evidence="2">
    <location>
        <begin position="63"/>
        <end position="226"/>
    </location>
</feature>
<dbReference type="AlphaFoldDB" id="A0A2W5QLC4"/>
<feature type="region of interest" description="Disordered" evidence="1">
    <location>
        <begin position="1"/>
        <end position="26"/>
    </location>
</feature>
<protein>
    <recommendedName>
        <fullName evidence="2">Lipid/polyisoprenoid-binding YceI-like domain-containing protein</fullName>
    </recommendedName>
</protein>
<dbReference type="InterPro" id="IPR007372">
    <property type="entry name" value="Lipid/polyisoprenoid-bd_YceI"/>
</dbReference>
<dbReference type="PANTHER" id="PTHR34406:SF1">
    <property type="entry name" value="PROTEIN YCEI"/>
    <property type="match status" value="1"/>
</dbReference>
<dbReference type="SMART" id="SM00867">
    <property type="entry name" value="YceI"/>
    <property type="match status" value="1"/>
</dbReference>
<evidence type="ECO:0000313" key="4">
    <source>
        <dbReference type="Proteomes" id="UP000249185"/>
    </source>
</evidence>
<dbReference type="Proteomes" id="UP000249185">
    <property type="component" value="Unassembled WGS sequence"/>
</dbReference>
<evidence type="ECO:0000259" key="2">
    <source>
        <dbReference type="SMART" id="SM00867"/>
    </source>
</evidence>
<reference evidence="3 4" key="1">
    <citation type="submission" date="2017-08" db="EMBL/GenBank/DDBJ databases">
        <title>Infants hospitalized years apart are colonized by the same room-sourced microbial strains.</title>
        <authorList>
            <person name="Brooks B."/>
            <person name="Olm M.R."/>
            <person name="Firek B.A."/>
            <person name="Baker R."/>
            <person name="Thomas B.C."/>
            <person name="Morowitz M.J."/>
            <person name="Banfield J.F."/>
        </authorList>
    </citation>
    <scope>NUCLEOTIDE SEQUENCE [LARGE SCALE GENOMIC DNA]</scope>
    <source>
        <strain evidence="3">S2_005_002_R2_34</strain>
    </source>
</reference>
<feature type="compositionally biased region" description="Low complexity" evidence="1">
    <location>
        <begin position="1"/>
        <end position="13"/>
    </location>
</feature>
<dbReference type="PANTHER" id="PTHR34406">
    <property type="entry name" value="PROTEIN YCEI"/>
    <property type="match status" value="1"/>
</dbReference>
<gene>
    <name evidence="3" type="ORF">DI556_01335</name>
</gene>